<sequence>MMTHSDVTTMGAAGAATIEDPAFEIRSATLDYTPPGATTYSGVRDLSITGKRGELLVLVGHSGCGKTTALNLMGGLIQPTTGSVSVLGTSPAQARSRMGYMFARDALYPWRTALRNVELGMEIAHVDKAERRERAMDMLRRVGLESAADRYPWQLSQGMRQRVALARTWVMKPAMILMDEPFSALDAQTRDIVRDEFLNVWSQERQTVVFVTHDLNEALLIADRVVAMREGRIVIDMKVDLDRPRDTIDIESSAEYRDMLAELRETLNKH</sequence>
<dbReference type="RefSeq" id="WP_348606969.1">
    <property type="nucleotide sequence ID" value="NZ_CP157276.1"/>
</dbReference>
<evidence type="ECO:0000313" key="6">
    <source>
        <dbReference type="Proteomes" id="UP001629744"/>
    </source>
</evidence>
<dbReference type="CDD" id="cd03293">
    <property type="entry name" value="ABC_NrtD_SsuB_transporters"/>
    <property type="match status" value="1"/>
</dbReference>
<gene>
    <name evidence="5" type="ORF">ABEU19_001167</name>
</gene>
<name>A0ABW9FQ33_9NOCA</name>
<dbReference type="SMART" id="SM00382">
    <property type="entry name" value="AAA"/>
    <property type="match status" value="1"/>
</dbReference>
<feature type="domain" description="ABC transporter" evidence="4">
    <location>
        <begin position="25"/>
        <end position="255"/>
    </location>
</feature>
<dbReference type="InterPro" id="IPR003439">
    <property type="entry name" value="ABC_transporter-like_ATP-bd"/>
</dbReference>
<keyword evidence="6" id="KW-1185">Reference proteome</keyword>
<evidence type="ECO:0000313" key="5">
    <source>
        <dbReference type="EMBL" id="MFM1727704.1"/>
    </source>
</evidence>
<dbReference type="PANTHER" id="PTHR42788:SF20">
    <property type="entry name" value="ABC TRANSPORTER ATP-BINDING PROTEIN"/>
    <property type="match status" value="1"/>
</dbReference>
<proteinExistence type="predicted"/>
<dbReference type="EMBL" id="JBDLNU010000001">
    <property type="protein sequence ID" value="MFM1727704.1"/>
    <property type="molecule type" value="Genomic_DNA"/>
</dbReference>
<dbReference type="PROSITE" id="PS00211">
    <property type="entry name" value="ABC_TRANSPORTER_1"/>
    <property type="match status" value="1"/>
</dbReference>
<evidence type="ECO:0000259" key="4">
    <source>
        <dbReference type="PROSITE" id="PS50893"/>
    </source>
</evidence>
<protein>
    <submittedName>
        <fullName evidence="5">ABC transporter ATP-binding protein</fullName>
    </submittedName>
</protein>
<organism evidence="5 6">
    <name type="scientific">Prescottella soli</name>
    <dbReference type="NCBI Taxonomy" id="1543852"/>
    <lineage>
        <taxon>Bacteria</taxon>
        <taxon>Bacillati</taxon>
        <taxon>Actinomycetota</taxon>
        <taxon>Actinomycetes</taxon>
        <taxon>Mycobacteriales</taxon>
        <taxon>Nocardiaceae</taxon>
        <taxon>Prescottella</taxon>
    </lineage>
</organism>
<dbReference type="InterPro" id="IPR017871">
    <property type="entry name" value="ABC_transporter-like_CS"/>
</dbReference>
<dbReference type="SUPFAM" id="SSF52540">
    <property type="entry name" value="P-loop containing nucleoside triphosphate hydrolases"/>
    <property type="match status" value="1"/>
</dbReference>
<keyword evidence="3 5" id="KW-0067">ATP-binding</keyword>
<keyword evidence="2" id="KW-0547">Nucleotide-binding</keyword>
<dbReference type="GO" id="GO:0005524">
    <property type="term" value="F:ATP binding"/>
    <property type="evidence" value="ECO:0007669"/>
    <property type="project" value="UniProtKB-KW"/>
</dbReference>
<dbReference type="PROSITE" id="PS50893">
    <property type="entry name" value="ABC_TRANSPORTER_2"/>
    <property type="match status" value="1"/>
</dbReference>
<dbReference type="Pfam" id="PF00005">
    <property type="entry name" value="ABC_tran"/>
    <property type="match status" value="1"/>
</dbReference>
<evidence type="ECO:0000256" key="2">
    <source>
        <dbReference type="ARBA" id="ARBA00022741"/>
    </source>
</evidence>
<comment type="caution">
    <text evidence="5">The sequence shown here is derived from an EMBL/GenBank/DDBJ whole genome shotgun (WGS) entry which is preliminary data.</text>
</comment>
<dbReference type="PANTHER" id="PTHR42788">
    <property type="entry name" value="TAURINE IMPORT ATP-BINDING PROTEIN-RELATED"/>
    <property type="match status" value="1"/>
</dbReference>
<dbReference type="InterPro" id="IPR027417">
    <property type="entry name" value="P-loop_NTPase"/>
</dbReference>
<accession>A0ABW9FQ33</accession>
<evidence type="ECO:0000256" key="1">
    <source>
        <dbReference type="ARBA" id="ARBA00022448"/>
    </source>
</evidence>
<keyword evidence="1" id="KW-0813">Transport</keyword>
<reference evidence="5 6" key="1">
    <citation type="submission" date="2023-11" db="EMBL/GenBank/DDBJ databases">
        <authorList>
            <person name="Val-Calvo J."/>
            <person name="Scortti M."/>
            <person name="Vazquez-Boland J."/>
        </authorList>
    </citation>
    <scope>NUCLEOTIDE SEQUENCE [LARGE SCALE GENOMIC DNA]</scope>
    <source>
        <strain evidence="5 6">DSM 46662</strain>
    </source>
</reference>
<dbReference type="Proteomes" id="UP001629744">
    <property type="component" value="Unassembled WGS sequence"/>
</dbReference>
<evidence type="ECO:0000256" key="3">
    <source>
        <dbReference type="ARBA" id="ARBA00022840"/>
    </source>
</evidence>
<dbReference type="InterPro" id="IPR003593">
    <property type="entry name" value="AAA+_ATPase"/>
</dbReference>
<dbReference type="InterPro" id="IPR050166">
    <property type="entry name" value="ABC_transporter_ATP-bind"/>
</dbReference>
<dbReference type="Gene3D" id="3.40.50.300">
    <property type="entry name" value="P-loop containing nucleotide triphosphate hydrolases"/>
    <property type="match status" value="1"/>
</dbReference>